<organism evidence="2 3">
    <name type="scientific">Schizopora paradoxa</name>
    <dbReference type="NCBI Taxonomy" id="27342"/>
    <lineage>
        <taxon>Eukaryota</taxon>
        <taxon>Fungi</taxon>
        <taxon>Dikarya</taxon>
        <taxon>Basidiomycota</taxon>
        <taxon>Agaricomycotina</taxon>
        <taxon>Agaricomycetes</taxon>
        <taxon>Hymenochaetales</taxon>
        <taxon>Schizoporaceae</taxon>
        <taxon>Schizopora</taxon>
    </lineage>
</organism>
<dbReference type="Proteomes" id="UP000053477">
    <property type="component" value="Unassembled WGS sequence"/>
</dbReference>
<dbReference type="InParanoid" id="A0A0H2R3Q1"/>
<feature type="compositionally biased region" description="Basic and acidic residues" evidence="1">
    <location>
        <begin position="435"/>
        <end position="445"/>
    </location>
</feature>
<reference evidence="2 3" key="1">
    <citation type="submission" date="2015-04" db="EMBL/GenBank/DDBJ databases">
        <title>Complete genome sequence of Schizopora paradoxa KUC8140, a cosmopolitan wood degrader in East Asia.</title>
        <authorList>
            <consortium name="DOE Joint Genome Institute"/>
            <person name="Min B."/>
            <person name="Park H."/>
            <person name="Jang Y."/>
            <person name="Kim J.-J."/>
            <person name="Kim K.H."/>
            <person name="Pangilinan J."/>
            <person name="Lipzen A."/>
            <person name="Riley R."/>
            <person name="Grigoriev I.V."/>
            <person name="Spatafora J.W."/>
            <person name="Choi I.-G."/>
        </authorList>
    </citation>
    <scope>NUCLEOTIDE SEQUENCE [LARGE SCALE GENOMIC DNA]</scope>
    <source>
        <strain evidence="2 3">KUC8140</strain>
    </source>
</reference>
<feature type="compositionally biased region" description="Low complexity" evidence="1">
    <location>
        <begin position="285"/>
        <end position="298"/>
    </location>
</feature>
<feature type="region of interest" description="Disordered" evidence="1">
    <location>
        <begin position="407"/>
        <end position="445"/>
    </location>
</feature>
<sequence>MPPYRPLAVTGEGPELVKGRNLVTIAKRHVGIDGKAPSLCKFTDQQKIEFFDLVLALGLMAQELPKEHLRDAVDAAFVNKKDDRKLHQSLISPMYSGLCLAMEHSSDCMVFSSILHDADLHYHFDDQPHEAIREHIYNHRPSRVAQLHIPELDIAEENFNRSISAIIPAFLNEKARRRNFPDNIRISLHPFAVSVFLPAAYLRKPSLQPSPDSIEYRAALEGEDDDFSQFELTEEDIAAFDAVDASNRGDRDDAGGDDGVGTGSEDEDEEDDDGQGERLDWERVPSSASRSRPASQRFSQALPAGVQGFPMGTQGFPMGTQGFPMGTQGLPTGSRGFPVGSQTMSPSQRPVIVKSPTANRTRAPRSFRAMTLEQSAVPHYTVDQFNPYTGQTLPGTFIPGHVVLVPSTPSPPATPRRSQGRDRVTRIATSQSKGRARDEGGSRHN</sequence>
<dbReference type="AlphaFoldDB" id="A0A0H2R3Q1"/>
<evidence type="ECO:0000256" key="1">
    <source>
        <dbReference type="SAM" id="MobiDB-lite"/>
    </source>
</evidence>
<feature type="compositionally biased region" description="Acidic residues" evidence="1">
    <location>
        <begin position="264"/>
        <end position="274"/>
    </location>
</feature>
<feature type="region of interest" description="Disordered" evidence="1">
    <location>
        <begin position="241"/>
        <end position="298"/>
    </location>
</feature>
<protein>
    <submittedName>
        <fullName evidence="2">Uncharacterized protein</fullName>
    </submittedName>
</protein>
<name>A0A0H2R3Q1_9AGAM</name>
<evidence type="ECO:0000313" key="3">
    <source>
        <dbReference type="Proteomes" id="UP000053477"/>
    </source>
</evidence>
<dbReference type="EMBL" id="KQ086206">
    <property type="protein sequence ID" value="KLO06444.1"/>
    <property type="molecule type" value="Genomic_DNA"/>
</dbReference>
<accession>A0A0H2R3Q1</accession>
<keyword evidence="3" id="KW-1185">Reference proteome</keyword>
<evidence type="ECO:0000313" key="2">
    <source>
        <dbReference type="EMBL" id="KLO06444.1"/>
    </source>
</evidence>
<proteinExistence type="predicted"/>
<gene>
    <name evidence="2" type="ORF">SCHPADRAFT_946080</name>
</gene>